<dbReference type="SMART" id="SM00205">
    <property type="entry name" value="THN"/>
    <property type="match status" value="1"/>
</dbReference>
<dbReference type="Gene3D" id="2.60.110.10">
    <property type="entry name" value="Thaumatin"/>
    <property type="match status" value="1"/>
</dbReference>
<organism evidence="3 4">
    <name type="scientific">Ceratodon purpureus</name>
    <name type="common">Fire moss</name>
    <name type="synonym">Dicranum purpureum</name>
    <dbReference type="NCBI Taxonomy" id="3225"/>
    <lineage>
        <taxon>Eukaryota</taxon>
        <taxon>Viridiplantae</taxon>
        <taxon>Streptophyta</taxon>
        <taxon>Embryophyta</taxon>
        <taxon>Bryophyta</taxon>
        <taxon>Bryophytina</taxon>
        <taxon>Bryopsida</taxon>
        <taxon>Dicranidae</taxon>
        <taxon>Pseudoditrichales</taxon>
        <taxon>Ditrichaceae</taxon>
        <taxon>Ceratodon</taxon>
    </lineage>
</organism>
<evidence type="ECO:0000313" key="4">
    <source>
        <dbReference type="Proteomes" id="UP000822688"/>
    </source>
</evidence>
<dbReference type="InterPro" id="IPR037176">
    <property type="entry name" value="Osmotin/thaumatin-like_sf"/>
</dbReference>
<feature type="disulfide bond" evidence="1">
    <location>
        <begin position="149"/>
        <end position="194"/>
    </location>
</feature>
<dbReference type="Pfam" id="PF00314">
    <property type="entry name" value="Thaumatin"/>
    <property type="match status" value="1"/>
</dbReference>
<keyword evidence="1" id="KW-1015">Disulfide bond</keyword>
<gene>
    <name evidence="3" type="ORF">KC19_7G098500</name>
</gene>
<keyword evidence="2" id="KW-0732">Signal</keyword>
<dbReference type="InterPro" id="IPR001938">
    <property type="entry name" value="Thaumatin"/>
</dbReference>
<evidence type="ECO:0000256" key="2">
    <source>
        <dbReference type="SAM" id="SignalP"/>
    </source>
</evidence>
<sequence length="223" mass="22645">MAMTTGWTTKMLLVLAVAVSFIAMHPVYAATIDIVNNCGDVITACSQAGSGAATCYVLNGGGGTQQIDVGSSWSAGAIWGFPGNSGDPATGVLARPQADLAEFTIGGSNGQDTYDISNVNAYNEAIGISLPSIAPGDGPSTQHCVPISCTIPDINTFCQAPNKLTGDPGDGCYNTDGPTATAPTSGTTPFKTACPDAYSYAHDDQTSTFTCGTGTNYAVTFCP</sequence>
<comment type="caution">
    <text evidence="3">The sequence shown here is derived from an EMBL/GenBank/DDBJ whole genome shotgun (WGS) entry which is preliminary data.</text>
</comment>
<dbReference type="PIRSF" id="PIRSF002703">
    <property type="entry name" value="Thaumatin"/>
    <property type="match status" value="1"/>
</dbReference>
<dbReference type="PANTHER" id="PTHR31013">
    <property type="entry name" value="THAUMATIN FAMILY PROTEIN-RELATED"/>
    <property type="match status" value="1"/>
</dbReference>
<feature type="signal peptide" evidence="2">
    <location>
        <begin position="1"/>
        <end position="29"/>
    </location>
</feature>
<evidence type="ECO:0008006" key="5">
    <source>
        <dbReference type="Google" id="ProtNLM"/>
    </source>
</evidence>
<name>A0A8T0H6T0_CERPU</name>
<dbReference type="SUPFAM" id="SSF49870">
    <property type="entry name" value="Osmotin, thaumatin-like protein"/>
    <property type="match status" value="1"/>
</dbReference>
<reference evidence="3" key="1">
    <citation type="submission" date="2020-06" db="EMBL/GenBank/DDBJ databases">
        <title>WGS assembly of Ceratodon purpureus strain R40.</title>
        <authorList>
            <person name="Carey S.B."/>
            <person name="Jenkins J."/>
            <person name="Shu S."/>
            <person name="Lovell J.T."/>
            <person name="Sreedasyam A."/>
            <person name="Maumus F."/>
            <person name="Tiley G.P."/>
            <person name="Fernandez-Pozo N."/>
            <person name="Barry K."/>
            <person name="Chen C."/>
            <person name="Wang M."/>
            <person name="Lipzen A."/>
            <person name="Daum C."/>
            <person name="Saski C.A."/>
            <person name="Payton A.C."/>
            <person name="Mcbreen J.C."/>
            <person name="Conrad R.E."/>
            <person name="Kollar L.M."/>
            <person name="Olsson S."/>
            <person name="Huttunen S."/>
            <person name="Landis J.B."/>
            <person name="Wickett N.J."/>
            <person name="Johnson M.G."/>
            <person name="Rensing S.A."/>
            <person name="Grimwood J."/>
            <person name="Schmutz J."/>
            <person name="Mcdaniel S.F."/>
        </authorList>
    </citation>
    <scope>NUCLEOTIDE SEQUENCE</scope>
    <source>
        <strain evidence="3">R40</strain>
    </source>
</reference>
<evidence type="ECO:0000313" key="3">
    <source>
        <dbReference type="EMBL" id="KAG0566940.1"/>
    </source>
</evidence>
<dbReference type="Proteomes" id="UP000822688">
    <property type="component" value="Chromosome 7"/>
</dbReference>
<dbReference type="OrthoDB" id="1938461at2759"/>
<protein>
    <recommendedName>
        <fullName evidence="5">Thaumatin-like protein</fullName>
    </recommendedName>
</protein>
<proteinExistence type="predicted"/>
<evidence type="ECO:0000256" key="1">
    <source>
        <dbReference type="PIRSR" id="PIRSR002703-1"/>
    </source>
</evidence>
<dbReference type="EMBL" id="CM026428">
    <property type="protein sequence ID" value="KAG0566940.1"/>
    <property type="molecule type" value="Genomic_DNA"/>
</dbReference>
<keyword evidence="4" id="KW-1185">Reference proteome</keyword>
<dbReference type="PANTHER" id="PTHR31013:SF2">
    <property type="entry name" value="THAUMATIN-LIKE PROTEIN"/>
    <property type="match status" value="1"/>
</dbReference>
<accession>A0A8T0H6T0</accession>
<feature type="disulfide bond" evidence="1">
    <location>
        <begin position="144"/>
        <end position="211"/>
    </location>
</feature>
<feature type="chain" id="PRO_5035908296" description="Thaumatin-like protein" evidence="2">
    <location>
        <begin position="30"/>
        <end position="223"/>
    </location>
</feature>
<feature type="disulfide bond" evidence="1">
    <location>
        <begin position="38"/>
        <end position="222"/>
    </location>
</feature>
<dbReference type="PROSITE" id="PS51367">
    <property type="entry name" value="THAUMATIN_2"/>
    <property type="match status" value="1"/>
</dbReference>
<dbReference type="AlphaFoldDB" id="A0A8T0H6T0"/>